<keyword evidence="3 6" id="KW-1133">Transmembrane helix</keyword>
<feature type="transmembrane region" description="Helical" evidence="6">
    <location>
        <begin position="480"/>
        <end position="502"/>
    </location>
</feature>
<name>Q75CJ9_EREGS</name>
<dbReference type="PANTHER" id="PTHR31274">
    <property type="entry name" value="PROTEIN ECM3"/>
    <property type="match status" value="1"/>
</dbReference>
<dbReference type="KEGG" id="ago:AGOS_ACL080W"/>
<feature type="compositionally biased region" description="Basic and acidic residues" evidence="5">
    <location>
        <begin position="218"/>
        <end position="227"/>
    </location>
</feature>
<feature type="transmembrane region" description="Helical" evidence="6">
    <location>
        <begin position="49"/>
        <end position="71"/>
    </location>
</feature>
<dbReference type="GO" id="GO:0055085">
    <property type="term" value="P:transmembrane transport"/>
    <property type="evidence" value="ECO:0007669"/>
    <property type="project" value="InterPro"/>
</dbReference>
<dbReference type="Proteomes" id="UP000000591">
    <property type="component" value="Chromosome III"/>
</dbReference>
<keyword evidence="8" id="KW-1185">Reference proteome</keyword>
<dbReference type="FunCoup" id="Q75CJ9">
    <property type="interactions" value="86"/>
</dbReference>
<sequence>MMLERLRLVSKFRQAYGIWRPRNGGLQKCCHGSERRDKQDTMTLALGQVVWIAVKPVIRIYFIVGTGFVLARFNILSVEATRAVSDIVITALMPMLAFSKIVQNIGISDIKNVGIICLTSFLLFGAGLAAAMGVRRVLPVPRKWQGGILAGGLFPNINDLPIVYLQSMDQGLVFTPEEVSKGVANVIIFVAMFLVCLFNLGGFRLIEGDFTYEDEESESGREEKSELAEAAARPASADELESIPTRDSANTLPTGGERSEGGVRPLVPVQLAGPPLSMWNTRLSSVSSFRRRDSITSTMRSIDLRSMPPQGIADLIREYSNVDQFGKRLSMQEAAHGAAPYGEVGSHMTPAATQRSLTRIITSEAAVHKEDIEASGSTLPPWLRRFPLTKHVVFFLKNCLRPCSISVMLALVIAFIPWVKALFVKVPDGPHIPDAPDKLPPLSFLLEFTSYIGAASVPFGLMLLGATLGRLRFGNLPPGFWKAALVLVLIRLIILPIIGILWSEALVRFKWVNWGDDKMLLFVIVLSWSLPTMTSIIYFTATYTPINALDTTQMDCASFFLMLQYPVLTVSLPFVVTYFLKVKLDV</sequence>
<dbReference type="AlphaFoldDB" id="Q75CJ9"/>
<feature type="transmembrane region" description="Helical" evidence="6">
    <location>
        <begin position="83"/>
        <end position="101"/>
    </location>
</feature>
<feature type="transmembrane region" description="Helical" evidence="6">
    <location>
        <begin position="405"/>
        <end position="424"/>
    </location>
</feature>
<evidence type="ECO:0000256" key="6">
    <source>
        <dbReference type="SAM" id="Phobius"/>
    </source>
</evidence>
<feature type="transmembrane region" description="Helical" evidence="6">
    <location>
        <begin position="444"/>
        <end position="468"/>
    </location>
</feature>
<organism evidence="7 8">
    <name type="scientific">Eremothecium gossypii (strain ATCC 10895 / CBS 109.51 / FGSC 9923 / NRRL Y-1056)</name>
    <name type="common">Yeast</name>
    <name type="synonym">Ashbya gossypii</name>
    <dbReference type="NCBI Taxonomy" id="284811"/>
    <lineage>
        <taxon>Eukaryota</taxon>
        <taxon>Fungi</taxon>
        <taxon>Dikarya</taxon>
        <taxon>Ascomycota</taxon>
        <taxon>Saccharomycotina</taxon>
        <taxon>Saccharomycetes</taxon>
        <taxon>Saccharomycetales</taxon>
        <taxon>Saccharomycetaceae</taxon>
        <taxon>Eremothecium</taxon>
    </lineage>
</organism>
<dbReference type="RefSeq" id="NP_983324.2">
    <property type="nucleotide sequence ID" value="NM_208677.2"/>
</dbReference>
<dbReference type="Pfam" id="PF03547">
    <property type="entry name" value="Mem_trans"/>
    <property type="match status" value="1"/>
</dbReference>
<feature type="compositionally biased region" description="Low complexity" evidence="5">
    <location>
        <begin position="228"/>
        <end position="237"/>
    </location>
</feature>
<feature type="transmembrane region" description="Helical" evidence="6">
    <location>
        <begin position="113"/>
        <end position="134"/>
    </location>
</feature>
<evidence type="ECO:0000256" key="5">
    <source>
        <dbReference type="SAM" id="MobiDB-lite"/>
    </source>
</evidence>
<evidence type="ECO:0000313" key="8">
    <source>
        <dbReference type="Proteomes" id="UP000000591"/>
    </source>
</evidence>
<proteinExistence type="predicted"/>
<reference evidence="7 8" key="1">
    <citation type="journal article" date="2004" name="Science">
        <title>The Ashbya gossypii genome as a tool for mapping the ancient Saccharomyces cerevisiae genome.</title>
        <authorList>
            <person name="Dietrich F.S."/>
            <person name="Voegeli S."/>
            <person name="Brachat S."/>
            <person name="Lerch A."/>
            <person name="Gates K."/>
            <person name="Steiner S."/>
            <person name="Mohr C."/>
            <person name="Pohlmann R."/>
            <person name="Luedi P."/>
            <person name="Choi S."/>
            <person name="Wing R.A."/>
            <person name="Flavier A."/>
            <person name="Gaffney T.D."/>
            <person name="Philippsen P."/>
        </authorList>
    </citation>
    <scope>NUCLEOTIDE SEQUENCE [LARGE SCALE GENOMIC DNA]</scope>
    <source>
        <strain evidence="8">ATCC 10895 / CBS 109.51 / FGSC 9923 / NRRL Y-1056</strain>
    </source>
</reference>
<feature type="transmembrane region" description="Helical" evidence="6">
    <location>
        <begin position="186"/>
        <end position="206"/>
    </location>
</feature>
<dbReference type="GeneID" id="4619444"/>
<evidence type="ECO:0000256" key="3">
    <source>
        <dbReference type="ARBA" id="ARBA00022989"/>
    </source>
</evidence>
<keyword evidence="2 6" id="KW-0812">Transmembrane</keyword>
<feature type="transmembrane region" description="Helical" evidence="6">
    <location>
        <begin position="556"/>
        <end position="580"/>
    </location>
</feature>
<dbReference type="InterPro" id="IPR004776">
    <property type="entry name" value="Mem_transp_PIN-like"/>
</dbReference>
<dbReference type="InParanoid" id="Q75CJ9"/>
<feature type="region of interest" description="Disordered" evidence="5">
    <location>
        <begin position="216"/>
        <end position="266"/>
    </location>
</feature>
<dbReference type="EMBL" id="AE016816">
    <property type="protein sequence ID" value="AAS51148.2"/>
    <property type="molecule type" value="Genomic_DNA"/>
</dbReference>
<dbReference type="GO" id="GO:0016020">
    <property type="term" value="C:membrane"/>
    <property type="evidence" value="ECO:0007669"/>
    <property type="project" value="UniProtKB-SubCell"/>
</dbReference>
<protein>
    <submittedName>
        <fullName evidence="7">ACL080Wp</fullName>
    </submittedName>
</protein>
<accession>Q75CJ9</accession>
<dbReference type="HOGENOM" id="CLU_021924_0_0_1"/>
<gene>
    <name evidence="7" type="ORF">AGOS_ACL080W</name>
</gene>
<evidence type="ECO:0000313" key="7">
    <source>
        <dbReference type="EMBL" id="AAS51148.2"/>
    </source>
</evidence>
<feature type="transmembrane region" description="Helical" evidence="6">
    <location>
        <begin position="146"/>
        <end position="166"/>
    </location>
</feature>
<comment type="subcellular location">
    <subcellularLocation>
        <location evidence="1">Membrane</location>
        <topology evidence="1">Multi-pass membrane protein</topology>
    </subcellularLocation>
</comment>
<reference evidence="8" key="2">
    <citation type="journal article" date="2013" name="G3 (Bethesda)">
        <title>Genomes of Ashbya fungi isolated from insects reveal four mating-type loci, numerous translocations, lack of transposons, and distinct gene duplications.</title>
        <authorList>
            <person name="Dietrich F.S."/>
            <person name="Voegeli S."/>
            <person name="Kuo S."/>
            <person name="Philippsen P."/>
        </authorList>
    </citation>
    <scope>GENOME REANNOTATION</scope>
    <source>
        <strain evidence="8">ATCC 10895 / CBS 109.51 / FGSC 9923 / NRRL Y-1056</strain>
    </source>
</reference>
<dbReference type="InterPro" id="IPR040254">
    <property type="entry name" value="Ecm3-like"/>
</dbReference>
<dbReference type="OrthoDB" id="435607at2759"/>
<feature type="transmembrane region" description="Helical" evidence="6">
    <location>
        <begin position="522"/>
        <end position="544"/>
    </location>
</feature>
<evidence type="ECO:0000256" key="4">
    <source>
        <dbReference type="ARBA" id="ARBA00023136"/>
    </source>
</evidence>
<evidence type="ECO:0000256" key="2">
    <source>
        <dbReference type="ARBA" id="ARBA00022692"/>
    </source>
</evidence>
<evidence type="ECO:0000256" key="1">
    <source>
        <dbReference type="ARBA" id="ARBA00004141"/>
    </source>
</evidence>
<keyword evidence="4 6" id="KW-0472">Membrane</keyword>
<dbReference type="eggNOG" id="ENOG502QU6H">
    <property type="taxonomic scope" value="Eukaryota"/>
</dbReference>
<dbReference type="PANTHER" id="PTHR31274:SF3">
    <property type="entry name" value="PROTEIN ECM3"/>
    <property type="match status" value="1"/>
</dbReference>
<dbReference type="OMA" id="TAQFIDT"/>